<evidence type="ECO:0000256" key="2">
    <source>
        <dbReference type="SAM" id="SignalP"/>
    </source>
</evidence>
<gene>
    <name evidence="3" type="ORF">KL859_23870</name>
</gene>
<keyword evidence="2" id="KW-0732">Signal</keyword>
<accession>A0ABS6HT75</accession>
<feature type="transmembrane region" description="Helical" evidence="1">
    <location>
        <begin position="123"/>
        <end position="140"/>
    </location>
</feature>
<sequence>MRTQPAPLLFSTVFGLLMATAVAAPADGPALLAAAASAAAVALGLAWRPASTAAVLAAAVALALSEPAVLFAALSGLSAALYLAVRHAAGHRVVTTTRPMMLCAFGFTMIAATAGAWPVVVPWLPLAAPVAIGVVYLLLLRSFVDHSRWNIAPTGPM</sequence>
<dbReference type="EMBL" id="JAHBOM010000020">
    <property type="protein sequence ID" value="MBU8825897.1"/>
    <property type="molecule type" value="Genomic_DNA"/>
</dbReference>
<name>A0ABS6HT75_MYCGD</name>
<protein>
    <recommendedName>
        <fullName evidence="5">Integral membrane protein</fullName>
    </recommendedName>
</protein>
<feature type="transmembrane region" description="Helical" evidence="1">
    <location>
        <begin position="54"/>
        <end position="85"/>
    </location>
</feature>
<proteinExistence type="predicted"/>
<keyword evidence="4" id="KW-1185">Reference proteome</keyword>
<dbReference type="Proteomes" id="UP000696413">
    <property type="component" value="Unassembled WGS sequence"/>
</dbReference>
<keyword evidence="1" id="KW-0472">Membrane</keyword>
<comment type="caution">
    <text evidence="3">The sequence shown here is derived from an EMBL/GenBank/DDBJ whole genome shotgun (WGS) entry which is preliminary data.</text>
</comment>
<evidence type="ECO:0008006" key="5">
    <source>
        <dbReference type="Google" id="ProtNLM"/>
    </source>
</evidence>
<evidence type="ECO:0000313" key="4">
    <source>
        <dbReference type="Proteomes" id="UP000696413"/>
    </source>
</evidence>
<organism evidence="3 4">
    <name type="scientific">Mycolicibacterium goodii</name>
    <name type="common">Mycobacterium goodii</name>
    <dbReference type="NCBI Taxonomy" id="134601"/>
    <lineage>
        <taxon>Bacteria</taxon>
        <taxon>Bacillati</taxon>
        <taxon>Actinomycetota</taxon>
        <taxon>Actinomycetes</taxon>
        <taxon>Mycobacteriales</taxon>
        <taxon>Mycobacteriaceae</taxon>
        <taxon>Mycolicibacterium</taxon>
    </lineage>
</organism>
<keyword evidence="1" id="KW-0812">Transmembrane</keyword>
<evidence type="ECO:0000313" key="3">
    <source>
        <dbReference type="EMBL" id="MBU8825897.1"/>
    </source>
</evidence>
<feature type="signal peptide" evidence="2">
    <location>
        <begin position="1"/>
        <end position="23"/>
    </location>
</feature>
<keyword evidence="1" id="KW-1133">Transmembrane helix</keyword>
<feature type="chain" id="PRO_5046386457" description="Integral membrane protein" evidence="2">
    <location>
        <begin position="24"/>
        <end position="157"/>
    </location>
</feature>
<feature type="transmembrane region" description="Helical" evidence="1">
    <location>
        <begin position="97"/>
        <end position="117"/>
    </location>
</feature>
<reference evidence="3 4" key="1">
    <citation type="submission" date="2021-05" db="EMBL/GenBank/DDBJ databases">
        <title>Draft Genome Sequences of Clinical Respiratory Isolates of Mycobacterium goodii Recovered in Ireland.</title>
        <authorList>
            <person name="Flanagan P.R."/>
            <person name="Mok S."/>
            <person name="Roycroft E."/>
            <person name="Rogers T.R."/>
            <person name="Fitzgibbon M."/>
        </authorList>
    </citation>
    <scope>NUCLEOTIDE SEQUENCE [LARGE SCALE GENOMIC DNA]</scope>
    <source>
        <strain evidence="3 4">14IE55</strain>
    </source>
</reference>
<evidence type="ECO:0000256" key="1">
    <source>
        <dbReference type="SAM" id="Phobius"/>
    </source>
</evidence>